<dbReference type="EMBL" id="WTYO01000014">
    <property type="protein sequence ID" value="MXO69998.1"/>
    <property type="molecule type" value="Genomic_DNA"/>
</dbReference>
<feature type="non-terminal residue" evidence="2">
    <location>
        <position position="74"/>
    </location>
</feature>
<dbReference type="RefSeq" id="WP_160734595.1">
    <property type="nucleotide sequence ID" value="NZ_WTYO01000014.1"/>
</dbReference>
<evidence type="ECO:0000313" key="2">
    <source>
        <dbReference type="EMBL" id="MXO70013.1"/>
    </source>
</evidence>
<keyword evidence="3" id="KW-1185">Reference proteome</keyword>
<gene>
    <name evidence="1" type="ORF">GRI72_14430</name>
    <name evidence="2" type="ORF">GRI72_14525</name>
</gene>
<comment type="caution">
    <text evidence="2">The sequence shown here is derived from an EMBL/GenBank/DDBJ whole genome shotgun (WGS) entry which is preliminary data.</text>
</comment>
<dbReference type="Proteomes" id="UP000444401">
    <property type="component" value="Unassembled WGS sequence"/>
</dbReference>
<protein>
    <submittedName>
        <fullName evidence="2">Uncharacterized protein</fullName>
    </submittedName>
</protein>
<accession>A0ABW9V0N5</accession>
<proteinExistence type="predicted"/>
<name>A0ABW9V0N5_9SPHN</name>
<reference evidence="2 3" key="1">
    <citation type="submission" date="2019-12" db="EMBL/GenBank/DDBJ databases">
        <title>Genomic-based taxomic classification of the family Erythrobacteraceae.</title>
        <authorList>
            <person name="Xu L."/>
        </authorList>
    </citation>
    <scope>NUCLEOTIDE SEQUENCE [LARGE SCALE GENOMIC DNA]</scope>
    <source>
        <strain evidence="2 3">H32</strain>
    </source>
</reference>
<sequence>MTEPTVADHADTIVITTMAETASADVTDGHNDDDQRWVAAVIASLPARSREARQALAEALWNGDAALSAPVGCA</sequence>
<evidence type="ECO:0000313" key="3">
    <source>
        <dbReference type="Proteomes" id="UP000444401"/>
    </source>
</evidence>
<evidence type="ECO:0000313" key="1">
    <source>
        <dbReference type="EMBL" id="MXO69998.1"/>
    </source>
</evidence>
<dbReference type="EMBL" id="WTYO01000016">
    <property type="protein sequence ID" value="MXO70013.1"/>
    <property type="molecule type" value="Genomic_DNA"/>
</dbReference>
<organism evidence="2 3">
    <name type="scientific">Pelagerythrobacter marinus</name>
    <dbReference type="NCBI Taxonomy" id="538382"/>
    <lineage>
        <taxon>Bacteria</taxon>
        <taxon>Pseudomonadati</taxon>
        <taxon>Pseudomonadota</taxon>
        <taxon>Alphaproteobacteria</taxon>
        <taxon>Sphingomonadales</taxon>
        <taxon>Erythrobacteraceae</taxon>
        <taxon>Pelagerythrobacter</taxon>
    </lineage>
</organism>